<dbReference type="InterPro" id="IPR036847">
    <property type="entry name" value="RimP_C_sf"/>
</dbReference>
<dbReference type="RefSeq" id="WP_269444059.1">
    <property type="nucleotide sequence ID" value="NZ_CP097463.1"/>
</dbReference>
<evidence type="ECO:0000313" key="6">
    <source>
        <dbReference type="EMBL" id="WAX57518.1"/>
    </source>
</evidence>
<sequence length="165" mass="17355">MAPAPAGRAAANAREHLLHTLRPVVEGIGYDLEDVTVTSAGRRSLVRVSVDADGGIDLDAVAEVSRAVSEALDAEDDSGFAGPYVLEVSSPGVDRPLTEPRHWRRAVGRLVEVSVGDATLTGRVVAADDAGVTLDVSGDRREVGWASLGRGRVQVEFSRADAKED</sequence>
<dbReference type="InterPro" id="IPR028998">
    <property type="entry name" value="RimP_C"/>
</dbReference>
<organism evidence="6 7">
    <name type="scientific">Jatrophihabitans cynanchi</name>
    <dbReference type="NCBI Taxonomy" id="2944128"/>
    <lineage>
        <taxon>Bacteria</taxon>
        <taxon>Bacillati</taxon>
        <taxon>Actinomycetota</taxon>
        <taxon>Actinomycetes</taxon>
        <taxon>Jatrophihabitantales</taxon>
        <taxon>Jatrophihabitantaceae</taxon>
        <taxon>Jatrophihabitans</taxon>
    </lineage>
</organism>
<evidence type="ECO:0000259" key="5">
    <source>
        <dbReference type="Pfam" id="PF17384"/>
    </source>
</evidence>
<dbReference type="SUPFAM" id="SSF74942">
    <property type="entry name" value="YhbC-like, C-terminal domain"/>
    <property type="match status" value="1"/>
</dbReference>
<dbReference type="CDD" id="cd01734">
    <property type="entry name" value="YlxS_C"/>
    <property type="match status" value="1"/>
</dbReference>
<evidence type="ECO:0000256" key="2">
    <source>
        <dbReference type="ARBA" id="ARBA00022517"/>
    </source>
</evidence>
<dbReference type="EMBL" id="CP097463">
    <property type="protein sequence ID" value="WAX57518.1"/>
    <property type="molecule type" value="Genomic_DNA"/>
</dbReference>
<gene>
    <name evidence="3 6" type="primary">rimP</name>
    <name evidence="6" type="ORF">M6B22_01820</name>
</gene>
<dbReference type="Pfam" id="PF02576">
    <property type="entry name" value="RimP_N"/>
    <property type="match status" value="1"/>
</dbReference>
<keyword evidence="1 3" id="KW-0963">Cytoplasm</keyword>
<keyword evidence="7" id="KW-1185">Reference proteome</keyword>
<feature type="domain" description="Ribosome maturation factor RimP C-terminal" evidence="5">
    <location>
        <begin position="97"/>
        <end position="157"/>
    </location>
</feature>
<proteinExistence type="inferred from homology"/>
<protein>
    <recommendedName>
        <fullName evidence="3">Ribosome maturation factor RimP</fullName>
    </recommendedName>
</protein>
<comment type="function">
    <text evidence="3">Required for maturation of 30S ribosomal subunits.</text>
</comment>
<name>A0ABY7JY74_9ACTN</name>
<dbReference type="NCBIfam" id="NF000930">
    <property type="entry name" value="PRK00092.2-2"/>
    <property type="match status" value="1"/>
</dbReference>
<evidence type="ECO:0000259" key="4">
    <source>
        <dbReference type="Pfam" id="PF02576"/>
    </source>
</evidence>
<comment type="similarity">
    <text evidence="3">Belongs to the RimP family.</text>
</comment>
<evidence type="ECO:0000313" key="7">
    <source>
        <dbReference type="Proteomes" id="UP001164693"/>
    </source>
</evidence>
<feature type="domain" description="Ribosome maturation factor RimP N-terminal" evidence="4">
    <location>
        <begin position="21"/>
        <end position="94"/>
    </location>
</feature>
<dbReference type="InterPro" id="IPR003728">
    <property type="entry name" value="Ribosome_maturation_RimP"/>
</dbReference>
<dbReference type="PANTHER" id="PTHR33867:SF1">
    <property type="entry name" value="RIBOSOME MATURATION FACTOR RIMP"/>
    <property type="match status" value="1"/>
</dbReference>
<dbReference type="Proteomes" id="UP001164693">
    <property type="component" value="Chromosome"/>
</dbReference>
<dbReference type="InterPro" id="IPR035956">
    <property type="entry name" value="RimP_N_sf"/>
</dbReference>
<dbReference type="InterPro" id="IPR028989">
    <property type="entry name" value="RimP_N"/>
</dbReference>
<evidence type="ECO:0000256" key="1">
    <source>
        <dbReference type="ARBA" id="ARBA00022490"/>
    </source>
</evidence>
<dbReference type="Gene3D" id="3.30.300.70">
    <property type="entry name" value="RimP-like superfamily, N-terminal"/>
    <property type="match status" value="1"/>
</dbReference>
<keyword evidence="2 3" id="KW-0690">Ribosome biogenesis</keyword>
<dbReference type="HAMAP" id="MF_01077">
    <property type="entry name" value="RimP"/>
    <property type="match status" value="1"/>
</dbReference>
<accession>A0ABY7JY74</accession>
<dbReference type="SUPFAM" id="SSF75420">
    <property type="entry name" value="YhbC-like, N-terminal domain"/>
    <property type="match status" value="1"/>
</dbReference>
<dbReference type="PANTHER" id="PTHR33867">
    <property type="entry name" value="RIBOSOME MATURATION FACTOR RIMP"/>
    <property type="match status" value="1"/>
</dbReference>
<evidence type="ECO:0000256" key="3">
    <source>
        <dbReference type="HAMAP-Rule" id="MF_01077"/>
    </source>
</evidence>
<comment type="subcellular location">
    <subcellularLocation>
        <location evidence="3">Cytoplasm</location>
    </subcellularLocation>
</comment>
<reference evidence="6" key="1">
    <citation type="submission" date="2022-05" db="EMBL/GenBank/DDBJ databases">
        <title>Jatrophihabitans sp. SB3-54 whole genome sequence.</title>
        <authorList>
            <person name="Suh M.K."/>
            <person name="Eom M.K."/>
            <person name="Kim J.S."/>
            <person name="Kim H.S."/>
            <person name="Do H.E."/>
            <person name="Shin Y.K."/>
            <person name="Lee J.-S."/>
        </authorList>
    </citation>
    <scope>NUCLEOTIDE SEQUENCE</scope>
    <source>
        <strain evidence="6">SB3-54</strain>
    </source>
</reference>
<dbReference type="Pfam" id="PF17384">
    <property type="entry name" value="DUF150_C"/>
    <property type="match status" value="1"/>
</dbReference>